<evidence type="ECO:0000313" key="3">
    <source>
        <dbReference type="Proteomes" id="UP001156691"/>
    </source>
</evidence>
<organism evidence="2 3">
    <name type="scientific">Devosia nitrariae</name>
    <dbReference type="NCBI Taxonomy" id="2071872"/>
    <lineage>
        <taxon>Bacteria</taxon>
        <taxon>Pseudomonadati</taxon>
        <taxon>Pseudomonadota</taxon>
        <taxon>Alphaproteobacteria</taxon>
        <taxon>Hyphomicrobiales</taxon>
        <taxon>Devosiaceae</taxon>
        <taxon>Devosia</taxon>
    </lineage>
</organism>
<dbReference type="RefSeq" id="WP_284341218.1">
    <property type="nucleotide sequence ID" value="NZ_BSNS01000012.1"/>
</dbReference>
<dbReference type="EMBL" id="BSNS01000012">
    <property type="protein sequence ID" value="GLQ55806.1"/>
    <property type="molecule type" value="Genomic_DNA"/>
</dbReference>
<feature type="region of interest" description="Disordered" evidence="1">
    <location>
        <begin position="1"/>
        <end position="63"/>
    </location>
</feature>
<gene>
    <name evidence="2" type="ORF">GCM10010862_30650</name>
</gene>
<protein>
    <submittedName>
        <fullName evidence="2">Nutrient deprivation-induced protein</fullName>
    </submittedName>
</protein>
<name>A0ABQ5W759_9HYPH</name>
<keyword evidence="3" id="KW-1185">Reference proteome</keyword>
<proteinExistence type="predicted"/>
<feature type="region of interest" description="Disordered" evidence="1">
    <location>
        <begin position="160"/>
        <end position="188"/>
    </location>
</feature>
<reference evidence="3" key="1">
    <citation type="journal article" date="2019" name="Int. J. Syst. Evol. Microbiol.">
        <title>The Global Catalogue of Microorganisms (GCM) 10K type strain sequencing project: providing services to taxonomists for standard genome sequencing and annotation.</title>
        <authorList>
            <consortium name="The Broad Institute Genomics Platform"/>
            <consortium name="The Broad Institute Genome Sequencing Center for Infectious Disease"/>
            <person name="Wu L."/>
            <person name="Ma J."/>
        </authorList>
    </citation>
    <scope>NUCLEOTIDE SEQUENCE [LARGE SCALE GENOMIC DNA]</scope>
    <source>
        <strain evidence="3">NBRC 112416</strain>
    </source>
</reference>
<feature type="compositionally biased region" description="Basic and acidic residues" evidence="1">
    <location>
        <begin position="22"/>
        <end position="50"/>
    </location>
</feature>
<comment type="caution">
    <text evidence="2">The sequence shown here is derived from an EMBL/GenBank/DDBJ whole genome shotgun (WGS) entry which is preliminary data.</text>
</comment>
<sequence length="188" mass="20031">MANERPLTGQNATSTSNPRPDPLSEAKTEARTAAEEIKSEASREMDKARSEVAAGMHRAEDEARSFARDQKDYAAGQLGSIADAVTRVAEELEQQNQTSVARYAREIGQGMRGLSQTAHDSSIDELVHKAQSFGRRNPAAFLGGAALLGFAASRFLTASAHRQETKTTATTTATTTSSEDVGSPLAPH</sequence>
<feature type="compositionally biased region" description="Polar residues" evidence="1">
    <location>
        <begin position="8"/>
        <end position="18"/>
    </location>
</feature>
<evidence type="ECO:0000256" key="1">
    <source>
        <dbReference type="SAM" id="MobiDB-lite"/>
    </source>
</evidence>
<dbReference type="Proteomes" id="UP001156691">
    <property type="component" value="Unassembled WGS sequence"/>
</dbReference>
<accession>A0ABQ5W759</accession>
<evidence type="ECO:0000313" key="2">
    <source>
        <dbReference type="EMBL" id="GLQ55806.1"/>
    </source>
</evidence>
<feature type="compositionally biased region" description="Low complexity" evidence="1">
    <location>
        <begin position="166"/>
        <end position="176"/>
    </location>
</feature>